<name>A0A017TG97_9BACT</name>
<keyword evidence="3" id="KW-1185">Reference proteome</keyword>
<dbReference type="eggNOG" id="COG0640">
    <property type="taxonomic scope" value="Bacteria"/>
</dbReference>
<comment type="caution">
    <text evidence="2">The sequence shown here is derived from an EMBL/GenBank/DDBJ whole genome shotgun (WGS) entry which is preliminary data.</text>
</comment>
<reference evidence="2 3" key="1">
    <citation type="submission" date="2013-05" db="EMBL/GenBank/DDBJ databases">
        <title>Genome assembly of Chondromyces apiculatus DSM 436.</title>
        <authorList>
            <person name="Sharma G."/>
            <person name="Khatri I."/>
            <person name="Kaur C."/>
            <person name="Mayilraj S."/>
            <person name="Subramanian S."/>
        </authorList>
    </citation>
    <scope>NUCLEOTIDE SEQUENCE [LARGE SCALE GENOMIC DNA]</scope>
    <source>
        <strain evidence="2 3">DSM 436</strain>
    </source>
</reference>
<proteinExistence type="predicted"/>
<evidence type="ECO:0008006" key="4">
    <source>
        <dbReference type="Google" id="ProtNLM"/>
    </source>
</evidence>
<dbReference type="AlphaFoldDB" id="A0A017TG97"/>
<protein>
    <recommendedName>
        <fullName evidence="4">Transcriptional regulator</fullName>
    </recommendedName>
</protein>
<accession>A0A017TG97</accession>
<gene>
    <name evidence="2" type="ORF">CAP_6084</name>
</gene>
<evidence type="ECO:0000313" key="2">
    <source>
        <dbReference type="EMBL" id="EYF08323.1"/>
    </source>
</evidence>
<feature type="region of interest" description="Disordered" evidence="1">
    <location>
        <begin position="27"/>
        <end position="49"/>
    </location>
</feature>
<dbReference type="EMBL" id="ASRX01000005">
    <property type="protein sequence ID" value="EYF08323.1"/>
    <property type="molecule type" value="Genomic_DNA"/>
</dbReference>
<organism evidence="2 3">
    <name type="scientific">Chondromyces apiculatus DSM 436</name>
    <dbReference type="NCBI Taxonomy" id="1192034"/>
    <lineage>
        <taxon>Bacteria</taxon>
        <taxon>Pseudomonadati</taxon>
        <taxon>Myxococcota</taxon>
        <taxon>Polyangia</taxon>
        <taxon>Polyangiales</taxon>
        <taxon>Polyangiaceae</taxon>
        <taxon>Chondromyces</taxon>
    </lineage>
</organism>
<dbReference type="STRING" id="1192034.CAP_6084"/>
<evidence type="ECO:0000256" key="1">
    <source>
        <dbReference type="SAM" id="MobiDB-lite"/>
    </source>
</evidence>
<dbReference type="Proteomes" id="UP000019678">
    <property type="component" value="Unassembled WGS sequence"/>
</dbReference>
<evidence type="ECO:0000313" key="3">
    <source>
        <dbReference type="Proteomes" id="UP000019678"/>
    </source>
</evidence>
<sequence>MDVFGAVAEPDRRALLDMLLLGERSAGEPVASLPALTPPAVSRQRGTRG</sequence>